<dbReference type="Pfam" id="PF25680">
    <property type="entry name" value="Mom"/>
    <property type="match status" value="1"/>
</dbReference>
<proteinExistence type="predicted"/>
<dbReference type="InterPro" id="IPR057895">
    <property type="entry name" value="Mom"/>
</dbReference>
<reference evidence="1 2" key="1">
    <citation type="journal article" date="2012" name="PLoS ONE">
        <title>Edwardsiella comparative phylogenomics reveal the new intra/inter-species taxonomic relationships, virulence evolution and niche adaptation mechanisms.</title>
        <authorList>
            <person name="Yang M."/>
            <person name="Lv Y."/>
            <person name="Xiao J."/>
            <person name="Wu H."/>
            <person name="Zheng H."/>
            <person name="Liu Q."/>
            <person name="Zhang Y."/>
            <person name="Wang Q."/>
        </authorList>
    </citation>
    <scope>NUCLEOTIDE SEQUENCE [LARGE SCALE GENOMIC DNA]</scope>
    <source>
        <strain evidence="2">080813</strain>
    </source>
</reference>
<gene>
    <name evidence="1" type="ORF">ETEE_2813</name>
</gene>
<dbReference type="AlphaFoldDB" id="A0A076LMU3"/>
<name>A0A076LMU3_9GAMM</name>
<dbReference type="EMBL" id="CP006664">
    <property type="protein sequence ID" value="AIJ09246.1"/>
    <property type="molecule type" value="Genomic_DNA"/>
</dbReference>
<evidence type="ECO:0000313" key="2">
    <source>
        <dbReference type="Proteomes" id="UP000028681"/>
    </source>
</evidence>
<evidence type="ECO:0000313" key="1">
    <source>
        <dbReference type="EMBL" id="AIJ09246.1"/>
    </source>
</evidence>
<dbReference type="GeneID" id="33941723"/>
<dbReference type="KEGG" id="ete:ETEE_2813"/>
<dbReference type="Proteomes" id="UP000028681">
    <property type="component" value="Chromosome"/>
</dbReference>
<organism evidence="1 2">
    <name type="scientific">Edwardsiella anguillarum ET080813</name>
    <dbReference type="NCBI Taxonomy" id="667120"/>
    <lineage>
        <taxon>Bacteria</taxon>
        <taxon>Pseudomonadati</taxon>
        <taxon>Pseudomonadota</taxon>
        <taxon>Gammaproteobacteria</taxon>
        <taxon>Enterobacterales</taxon>
        <taxon>Hafniaceae</taxon>
        <taxon>Edwardsiella</taxon>
    </lineage>
</organism>
<accession>A0A076LMU3</accession>
<dbReference type="HOGENOM" id="CLU_080940_0_0_6"/>
<sequence length="237" mass="27380">MGIKAKTSKIITPPKTIKYGDTVVGYGSDELRVETIPCWLARVIIANKHYSKRFVNNSYLHLGVFSGRELVGVMQWGYALNPNSGSRVVEGTGNREYMELNRLWLHDCMPRNSESRAISYALKAIKLLYPCVMWVQSFADERCGRFGVVYQASNFDYIGCHYSTFWELDGEWYHEIARNAISRGGKRGEYLRANIGRATAHRFKQFRYIRFLNKRARKRLNAKLFTVQPYPKPEATS</sequence>
<protein>
    <submittedName>
        <fullName evidence="1">Prophage DNA modification protein</fullName>
    </submittedName>
</protein>
<dbReference type="RefSeq" id="WP_034171767.1">
    <property type="nucleotide sequence ID" value="NZ_CP006664.1"/>
</dbReference>